<dbReference type="eggNOG" id="KOG1502">
    <property type="taxonomic scope" value="Eukaryota"/>
</dbReference>
<evidence type="ECO:0000256" key="1">
    <source>
        <dbReference type="ARBA" id="ARBA00023002"/>
    </source>
</evidence>
<dbReference type="GO" id="GO:0016616">
    <property type="term" value="F:oxidoreductase activity, acting on the CH-OH group of donors, NAD or NADP as acceptor"/>
    <property type="evidence" value="ECO:0007669"/>
    <property type="project" value="TreeGrafter"/>
</dbReference>
<evidence type="ECO:0000256" key="2">
    <source>
        <dbReference type="ARBA" id="ARBA00023445"/>
    </source>
</evidence>
<proteinExistence type="inferred from homology"/>
<dbReference type="GeneID" id="19327793"/>
<dbReference type="KEGG" id="tmn:UCRPA7_707"/>
<dbReference type="EMBL" id="KB932812">
    <property type="protein sequence ID" value="EOO03855.1"/>
    <property type="molecule type" value="Genomic_DNA"/>
</dbReference>
<dbReference type="InterPro" id="IPR016040">
    <property type="entry name" value="NAD(P)-bd_dom"/>
</dbReference>
<evidence type="ECO:0000259" key="3">
    <source>
        <dbReference type="Pfam" id="PF13460"/>
    </source>
</evidence>
<dbReference type="Pfam" id="PF13460">
    <property type="entry name" value="NAD_binding_10"/>
    <property type="match status" value="1"/>
</dbReference>
<keyword evidence="1" id="KW-0560">Oxidoreductase</keyword>
<dbReference type="OrthoDB" id="2735536at2759"/>
<comment type="similarity">
    <text evidence="2">Belongs to the NAD(P)-dependent epimerase/dehydratase family. Dihydroflavonol-4-reductase subfamily.</text>
</comment>
<dbReference type="InterPro" id="IPR036291">
    <property type="entry name" value="NAD(P)-bd_dom_sf"/>
</dbReference>
<dbReference type="RefSeq" id="XP_007911492.1">
    <property type="nucleotide sequence ID" value="XM_007913301.1"/>
</dbReference>
<evidence type="ECO:0000313" key="5">
    <source>
        <dbReference type="Proteomes" id="UP000014074"/>
    </source>
</evidence>
<feature type="domain" description="NAD(P)-binding" evidence="3">
    <location>
        <begin position="18"/>
        <end position="153"/>
    </location>
</feature>
<organism evidence="4 5">
    <name type="scientific">Phaeoacremonium minimum (strain UCR-PA7)</name>
    <name type="common">Esca disease fungus</name>
    <name type="synonym">Togninia minima</name>
    <dbReference type="NCBI Taxonomy" id="1286976"/>
    <lineage>
        <taxon>Eukaryota</taxon>
        <taxon>Fungi</taxon>
        <taxon>Dikarya</taxon>
        <taxon>Ascomycota</taxon>
        <taxon>Pezizomycotina</taxon>
        <taxon>Sordariomycetes</taxon>
        <taxon>Sordariomycetidae</taxon>
        <taxon>Togniniales</taxon>
        <taxon>Togniniaceae</taxon>
        <taxon>Phaeoacremonium</taxon>
    </lineage>
</organism>
<dbReference type="PANTHER" id="PTHR10366">
    <property type="entry name" value="NAD DEPENDENT EPIMERASE/DEHYDRATASE"/>
    <property type="match status" value="1"/>
</dbReference>
<name>R8BX08_PHAM7</name>
<dbReference type="AlphaFoldDB" id="R8BX08"/>
<gene>
    <name evidence="4" type="ORF">UCRPA7_707</name>
</gene>
<dbReference type="Gene3D" id="3.40.50.720">
    <property type="entry name" value="NAD(P)-binding Rossmann-like Domain"/>
    <property type="match status" value="1"/>
</dbReference>
<dbReference type="PANTHER" id="PTHR10366:SF562">
    <property type="entry name" value="ALDEHYDE REDUCTASE II (AFU_ORTHOLOGUE AFUA_1G11360)"/>
    <property type="match status" value="1"/>
</dbReference>
<accession>R8BX08</accession>
<protein>
    <submittedName>
        <fullName evidence="4">Putative aldehyde reductase protein</fullName>
    </submittedName>
</protein>
<evidence type="ECO:0000313" key="4">
    <source>
        <dbReference type="EMBL" id="EOO03855.1"/>
    </source>
</evidence>
<sequence length="266" mass="29500">MYIVDRAIPFNSTVVVVGANGYMGTETCDKLLEAGYRVRGTVRNVEKQRGWMSKLFDEKWPGKFELVQVLDFEVKGAFDEAFKGASGVIYPSMPMIFDSDLAKVADPLIKGVINTLESASRAGVKRYVLSSSSKAVDATVYGGTPHELTVETFNHEAIKRARNGQMTDTSFQRIVDVYSAGRTLAELAFWDWLKENNPPFVANCIVPDGQFGRVLDVEHLNTGDASSTGQLKRALEGDWQKVGFPLGKRPLPQVFVVACVMRENRH</sequence>
<reference evidence="5" key="1">
    <citation type="journal article" date="2013" name="Genome Announc.">
        <title>Draft genome sequence of the ascomycete Phaeoacremonium aleophilum strain UCR-PA7, a causal agent of the esca disease complex in grapevines.</title>
        <authorList>
            <person name="Blanco-Ulate B."/>
            <person name="Rolshausen P."/>
            <person name="Cantu D."/>
        </authorList>
    </citation>
    <scope>NUCLEOTIDE SEQUENCE [LARGE SCALE GENOMIC DNA]</scope>
    <source>
        <strain evidence="5">UCR-PA7</strain>
    </source>
</reference>
<dbReference type="SUPFAM" id="SSF51735">
    <property type="entry name" value="NAD(P)-binding Rossmann-fold domains"/>
    <property type="match status" value="1"/>
</dbReference>
<dbReference type="InterPro" id="IPR050425">
    <property type="entry name" value="NAD(P)_dehydrat-like"/>
</dbReference>
<dbReference type="HOGENOM" id="CLU_007383_9_4_1"/>
<keyword evidence="5" id="KW-1185">Reference proteome</keyword>
<dbReference type="Proteomes" id="UP000014074">
    <property type="component" value="Unassembled WGS sequence"/>
</dbReference>